<reference evidence="2 3" key="1">
    <citation type="journal article" date="2014" name="Int. J. Syst. Evol. Microbiol.">
        <title>Ramlibacter solisilvae sp. nov., isolated from forest soil, and emended description of the genus Ramlibacter.</title>
        <authorList>
            <person name="Lee H.J."/>
            <person name="Lee S.H."/>
            <person name="Lee S.S."/>
            <person name="Lee J.S."/>
            <person name="Kim Y."/>
            <person name="Kim S.C."/>
            <person name="Jeon C.O."/>
        </authorList>
    </citation>
    <scope>NUCLEOTIDE SEQUENCE [LARGE SCALE GENOMIC DNA]</scope>
    <source>
        <strain evidence="2 3">5-10</strain>
    </source>
</reference>
<dbReference type="GO" id="GO:0004519">
    <property type="term" value="F:endonuclease activity"/>
    <property type="evidence" value="ECO:0007669"/>
    <property type="project" value="UniProtKB-KW"/>
</dbReference>
<dbReference type="Proteomes" id="UP000070433">
    <property type="component" value="Chromosome"/>
</dbReference>
<dbReference type="SMART" id="SM00507">
    <property type="entry name" value="HNHc"/>
    <property type="match status" value="1"/>
</dbReference>
<name>A0A127JZU7_9BURK</name>
<evidence type="ECO:0000313" key="2">
    <source>
        <dbReference type="EMBL" id="AMO25480.1"/>
    </source>
</evidence>
<dbReference type="CDD" id="cd00085">
    <property type="entry name" value="HNHc"/>
    <property type="match status" value="1"/>
</dbReference>
<feature type="domain" description="HNH nuclease" evidence="1">
    <location>
        <begin position="18"/>
        <end position="71"/>
    </location>
</feature>
<proteinExistence type="predicted"/>
<accession>A0A127JZU7</accession>
<keyword evidence="3" id="KW-1185">Reference proteome</keyword>
<protein>
    <submittedName>
        <fullName evidence="2">HNH endonuclease</fullName>
    </submittedName>
</protein>
<evidence type="ECO:0000259" key="1">
    <source>
        <dbReference type="SMART" id="SM00507"/>
    </source>
</evidence>
<keyword evidence="2" id="KW-0378">Hydrolase</keyword>
<keyword evidence="2" id="KW-0255">Endonuclease</keyword>
<gene>
    <name evidence="2" type="ORF">UC35_15360</name>
</gene>
<sequence>MALAGLGLGVVSATERSAAAVLAFKRANPCPSTGERRGACPGWQVDHVKPLCSGGEDTPANMQWLKVDDHRFKTLVDVRECRKMRKATAAPAKSP</sequence>
<dbReference type="Gene3D" id="1.10.30.50">
    <property type="match status" value="1"/>
</dbReference>
<dbReference type="AlphaFoldDB" id="A0A127JZU7"/>
<dbReference type="InterPro" id="IPR003615">
    <property type="entry name" value="HNH_nuc"/>
</dbReference>
<keyword evidence="2" id="KW-0540">Nuclease</keyword>
<organism evidence="2 3">
    <name type="scientific">Ramlibacter tataouinensis</name>
    <dbReference type="NCBI Taxonomy" id="94132"/>
    <lineage>
        <taxon>Bacteria</taxon>
        <taxon>Pseudomonadati</taxon>
        <taxon>Pseudomonadota</taxon>
        <taxon>Betaproteobacteria</taxon>
        <taxon>Burkholderiales</taxon>
        <taxon>Comamonadaceae</taxon>
        <taxon>Ramlibacter</taxon>
    </lineage>
</organism>
<evidence type="ECO:0000313" key="3">
    <source>
        <dbReference type="Proteomes" id="UP000070433"/>
    </source>
</evidence>
<dbReference type="EMBL" id="CP010951">
    <property type="protein sequence ID" value="AMO25480.1"/>
    <property type="molecule type" value="Genomic_DNA"/>
</dbReference>